<organism evidence="2 3">
    <name type="scientific">Flavobacterium fluvii</name>
    <dbReference type="NCBI Taxonomy" id="468056"/>
    <lineage>
        <taxon>Bacteria</taxon>
        <taxon>Pseudomonadati</taxon>
        <taxon>Bacteroidota</taxon>
        <taxon>Flavobacteriia</taxon>
        <taxon>Flavobacteriales</taxon>
        <taxon>Flavobacteriaceae</taxon>
        <taxon>Flavobacterium</taxon>
    </lineage>
</organism>
<dbReference type="InterPro" id="IPR050834">
    <property type="entry name" value="Glycosyltransf_2"/>
</dbReference>
<feature type="domain" description="Glycosyltransferase 2-like" evidence="1">
    <location>
        <begin position="4"/>
        <end position="121"/>
    </location>
</feature>
<dbReference type="SUPFAM" id="SSF53448">
    <property type="entry name" value="Nucleotide-diphospho-sugar transferases"/>
    <property type="match status" value="1"/>
</dbReference>
<evidence type="ECO:0000313" key="2">
    <source>
        <dbReference type="EMBL" id="SHG31028.1"/>
    </source>
</evidence>
<dbReference type="InterPro" id="IPR029044">
    <property type="entry name" value="Nucleotide-diphossugar_trans"/>
</dbReference>
<keyword evidence="3" id="KW-1185">Reference proteome</keyword>
<dbReference type="Gene3D" id="3.90.550.10">
    <property type="entry name" value="Spore Coat Polysaccharide Biosynthesis Protein SpsA, Chain A"/>
    <property type="match status" value="1"/>
</dbReference>
<dbReference type="OrthoDB" id="1493960at2"/>
<dbReference type="PANTHER" id="PTHR43685">
    <property type="entry name" value="GLYCOSYLTRANSFERASE"/>
    <property type="match status" value="1"/>
</dbReference>
<accession>A0A1M5IRQ6</accession>
<gene>
    <name evidence="2" type="ORF">SAMN05443549_103213</name>
</gene>
<dbReference type="RefSeq" id="WP_073369889.1">
    <property type="nucleotide sequence ID" value="NZ_FQWB01000003.1"/>
</dbReference>
<dbReference type="STRING" id="468056.SAMN05443549_103213"/>
<dbReference type="Proteomes" id="UP000184516">
    <property type="component" value="Unassembled WGS sequence"/>
</dbReference>
<dbReference type="InterPro" id="IPR001173">
    <property type="entry name" value="Glyco_trans_2-like"/>
</dbReference>
<dbReference type="PANTHER" id="PTHR43685:SF2">
    <property type="entry name" value="GLYCOSYLTRANSFERASE 2-LIKE DOMAIN-CONTAINING PROTEIN"/>
    <property type="match status" value="1"/>
</dbReference>
<dbReference type="EMBL" id="FQWB01000003">
    <property type="protein sequence ID" value="SHG31028.1"/>
    <property type="molecule type" value="Genomic_DNA"/>
</dbReference>
<dbReference type="AlphaFoldDB" id="A0A1M5IRQ6"/>
<reference evidence="3" key="1">
    <citation type="submission" date="2016-11" db="EMBL/GenBank/DDBJ databases">
        <authorList>
            <person name="Varghese N."/>
            <person name="Submissions S."/>
        </authorList>
    </citation>
    <scope>NUCLEOTIDE SEQUENCE [LARGE SCALE GENOMIC DNA]</scope>
    <source>
        <strain evidence="3">DSM 19978</strain>
    </source>
</reference>
<evidence type="ECO:0000313" key="3">
    <source>
        <dbReference type="Proteomes" id="UP000184516"/>
    </source>
</evidence>
<dbReference type="Pfam" id="PF00535">
    <property type="entry name" value="Glycos_transf_2"/>
    <property type="match status" value="1"/>
</dbReference>
<sequence length="333" mass="38526">MKFSLIICTYMRPKPLLQLLQSVQEQTLYPDEILIVDGSMNQETEIALKDNPFPNLHYFAVPPEHRGLTKQRNYGVERIDNMVNVVCFLDDDTILEKDYFEQLLKTYEIYPEALGVGGYIGNESQCEFVGEDYQPSIDEFFFDGWKRKDGSRFVLRKKLGLDSDCPPGFSPKFSHGRSVGFLPPSGKIYEVEQLMGGVSSFRKEVFDILKFSTYFEGYGLYEDADFTLRVAKTGKLYVNTGAKLYHYHAVMGRPNQYQYGKMVVRNGWYVWRVKNPTPSINAKIKWHSITILLALIRFSNTFTTTKRKQAFTEALGRTVGWWSLWVNKPKIKN</sequence>
<keyword evidence="2" id="KW-0808">Transferase</keyword>
<dbReference type="GO" id="GO:0016740">
    <property type="term" value="F:transferase activity"/>
    <property type="evidence" value="ECO:0007669"/>
    <property type="project" value="UniProtKB-KW"/>
</dbReference>
<dbReference type="CDD" id="cd00761">
    <property type="entry name" value="Glyco_tranf_GTA_type"/>
    <property type="match status" value="1"/>
</dbReference>
<evidence type="ECO:0000259" key="1">
    <source>
        <dbReference type="Pfam" id="PF00535"/>
    </source>
</evidence>
<name>A0A1M5IRQ6_9FLAO</name>
<proteinExistence type="predicted"/>
<protein>
    <submittedName>
        <fullName evidence="2">Glycosyltransferase, GT2 family</fullName>
    </submittedName>
</protein>